<sequence>MAGKNNQRSNSRIFLFFFLLAFSLLLFLFSLSPLRTPSSPSPTHFHVPIAETSFVASLDHFLAHAQTSLKDHTARDVTKLDDAVFRSETDRLYSDPYYPVSLPLRVYVYDMPPKFTHDLLWLFKNTYRDTSNLTSNGSPVHRLIEQHSIDYWLWADLIAPQSERLLTSVVRVHRQEEADLFYIPFFTTISFFLMEKQQCKALYREALKWITDQPAWKRSGGRDHILPVHHPWSFKSVRRYVKNAIWLLPDMDSTGNWYKPGQVYLEKDLILPYVPNVDLCDAKCLSETNPKRSTLLFFRGRLKRNAGGKIRSKLGAELSGADGVVIEEGTAGEGGKEAAQRGMRKSLFCLSPAGDTPSSARLFDAIVSGCIPVIISDELELPFEGILDYRKIAVFISSNDAVKPGWLLKYLKGIRPAHIKEMQQNLAKVCNQGHVEFYFTSAPHPLVLFDSFVVNLARTFY</sequence>
<dbReference type="InterPro" id="IPR040911">
    <property type="entry name" value="Exostosin_GT47"/>
</dbReference>
<evidence type="ECO:0000256" key="4">
    <source>
        <dbReference type="ARBA" id="ARBA00022968"/>
    </source>
</evidence>
<organism evidence="7 8">
    <name type="scientific">Glycine soja</name>
    <name type="common">Wild soybean</name>
    <dbReference type="NCBI Taxonomy" id="3848"/>
    <lineage>
        <taxon>Eukaryota</taxon>
        <taxon>Viridiplantae</taxon>
        <taxon>Streptophyta</taxon>
        <taxon>Embryophyta</taxon>
        <taxon>Tracheophyta</taxon>
        <taxon>Spermatophyta</taxon>
        <taxon>Magnoliopsida</taxon>
        <taxon>eudicotyledons</taxon>
        <taxon>Gunneridae</taxon>
        <taxon>Pentapetalae</taxon>
        <taxon>rosids</taxon>
        <taxon>fabids</taxon>
        <taxon>Fabales</taxon>
        <taxon>Fabaceae</taxon>
        <taxon>Papilionoideae</taxon>
        <taxon>50 kb inversion clade</taxon>
        <taxon>NPAAA clade</taxon>
        <taxon>indigoferoid/millettioid clade</taxon>
        <taxon>Phaseoleae</taxon>
        <taxon>Glycine</taxon>
        <taxon>Glycine subgen. Soja</taxon>
    </lineage>
</organism>
<feature type="domain" description="Exostosin GT47" evidence="6">
    <location>
        <begin position="103"/>
        <end position="411"/>
    </location>
</feature>
<dbReference type="EMBL" id="QZWG01000012">
    <property type="protein sequence ID" value="RZB73785.1"/>
    <property type="molecule type" value="Genomic_DNA"/>
</dbReference>
<gene>
    <name evidence="7" type="ORF">D0Y65_033089</name>
</gene>
<name>A0A445HJQ1_GLYSO</name>
<protein>
    <submittedName>
        <fullName evidence="7">Putative arabinosyltransferase ARAD1 isoform C</fullName>
    </submittedName>
</protein>
<evidence type="ECO:0000259" key="6">
    <source>
        <dbReference type="Pfam" id="PF03016"/>
    </source>
</evidence>
<dbReference type="InterPro" id="IPR004263">
    <property type="entry name" value="Exostosin"/>
</dbReference>
<dbReference type="Proteomes" id="UP000289340">
    <property type="component" value="Chromosome 12"/>
</dbReference>
<evidence type="ECO:0000313" key="8">
    <source>
        <dbReference type="Proteomes" id="UP000289340"/>
    </source>
</evidence>
<evidence type="ECO:0000256" key="2">
    <source>
        <dbReference type="ARBA" id="ARBA00010271"/>
    </source>
</evidence>
<dbReference type="PANTHER" id="PTHR11062">
    <property type="entry name" value="EXOSTOSIN HEPARAN SULFATE GLYCOSYLTRANSFERASE -RELATED"/>
    <property type="match status" value="1"/>
</dbReference>
<dbReference type="AlphaFoldDB" id="A0A445HJQ1"/>
<dbReference type="GO" id="GO:0016757">
    <property type="term" value="F:glycosyltransferase activity"/>
    <property type="evidence" value="ECO:0007669"/>
    <property type="project" value="UniProtKB-KW"/>
</dbReference>
<keyword evidence="3" id="KW-0328">Glycosyltransferase</keyword>
<dbReference type="Pfam" id="PF03016">
    <property type="entry name" value="Exostosin_GT47"/>
    <property type="match status" value="1"/>
</dbReference>
<reference evidence="7 8" key="1">
    <citation type="submission" date="2018-09" db="EMBL/GenBank/DDBJ databases">
        <title>A high-quality reference genome of wild soybean provides a powerful tool to mine soybean genomes.</title>
        <authorList>
            <person name="Xie M."/>
            <person name="Chung C.Y.L."/>
            <person name="Li M.-W."/>
            <person name="Wong F.-L."/>
            <person name="Chan T.-F."/>
            <person name="Lam H.-M."/>
        </authorList>
    </citation>
    <scope>NUCLEOTIDE SEQUENCE [LARGE SCALE GENOMIC DNA]</scope>
    <source>
        <strain evidence="8">cv. W05</strain>
        <tissue evidence="7">Hypocotyl of etiolated seedlings</tissue>
    </source>
</reference>
<evidence type="ECO:0000256" key="5">
    <source>
        <dbReference type="ARBA" id="ARBA00023034"/>
    </source>
</evidence>
<keyword evidence="8" id="KW-1185">Reference proteome</keyword>
<evidence type="ECO:0000256" key="1">
    <source>
        <dbReference type="ARBA" id="ARBA00004323"/>
    </source>
</evidence>
<keyword evidence="4" id="KW-0735">Signal-anchor</keyword>
<evidence type="ECO:0000313" key="7">
    <source>
        <dbReference type="EMBL" id="RZB73785.1"/>
    </source>
</evidence>
<comment type="caution">
    <text evidence="7">The sequence shown here is derived from an EMBL/GenBank/DDBJ whole genome shotgun (WGS) entry which is preliminary data.</text>
</comment>
<dbReference type="GO" id="GO:0000139">
    <property type="term" value="C:Golgi membrane"/>
    <property type="evidence" value="ECO:0007669"/>
    <property type="project" value="UniProtKB-SubCell"/>
</dbReference>
<comment type="similarity">
    <text evidence="2">Belongs to the glycosyltransferase 47 family.</text>
</comment>
<keyword evidence="5" id="KW-0333">Golgi apparatus</keyword>
<dbReference type="PANTHER" id="PTHR11062:SF184">
    <property type="entry name" value="EXOSTOSIN FAMILY PROTEIN"/>
    <property type="match status" value="1"/>
</dbReference>
<evidence type="ECO:0000256" key="3">
    <source>
        <dbReference type="ARBA" id="ARBA00022676"/>
    </source>
</evidence>
<accession>A0A445HJQ1</accession>
<keyword evidence="4" id="KW-0812">Transmembrane</keyword>
<keyword evidence="7" id="KW-0808">Transferase</keyword>
<comment type="subcellular location">
    <subcellularLocation>
        <location evidence="1">Golgi apparatus membrane</location>
        <topology evidence="1">Single-pass type II membrane protein</topology>
    </subcellularLocation>
</comment>
<proteinExistence type="inferred from homology"/>